<dbReference type="AlphaFoldDB" id="A0AAJ0HTP6"/>
<dbReference type="SMART" id="SM00220">
    <property type="entry name" value="S_TKc"/>
    <property type="match status" value="1"/>
</dbReference>
<evidence type="ECO:0000256" key="1">
    <source>
        <dbReference type="SAM" id="MobiDB-lite"/>
    </source>
</evidence>
<dbReference type="Gene3D" id="3.30.200.20">
    <property type="entry name" value="Phosphorylase Kinase, domain 1"/>
    <property type="match status" value="1"/>
</dbReference>
<dbReference type="InterPro" id="IPR011009">
    <property type="entry name" value="Kinase-like_dom_sf"/>
</dbReference>
<dbReference type="PROSITE" id="PS50011">
    <property type="entry name" value="PROTEIN_KINASE_DOM"/>
    <property type="match status" value="1"/>
</dbReference>
<gene>
    <name evidence="3" type="ORF">B0T25DRAFT_8696</name>
</gene>
<name>A0AAJ0HTP6_9PEZI</name>
<feature type="compositionally biased region" description="Basic and acidic residues" evidence="1">
    <location>
        <begin position="189"/>
        <end position="200"/>
    </location>
</feature>
<dbReference type="GO" id="GO:0005524">
    <property type="term" value="F:ATP binding"/>
    <property type="evidence" value="ECO:0007669"/>
    <property type="project" value="InterPro"/>
</dbReference>
<dbReference type="SUPFAM" id="SSF56112">
    <property type="entry name" value="Protein kinase-like (PK-like)"/>
    <property type="match status" value="1"/>
</dbReference>
<feature type="compositionally biased region" description="Low complexity" evidence="1">
    <location>
        <begin position="223"/>
        <end position="235"/>
    </location>
</feature>
<feature type="domain" description="Protein kinase" evidence="2">
    <location>
        <begin position="509"/>
        <end position="839"/>
    </location>
</feature>
<keyword evidence="4" id="KW-1185">Reference proteome</keyword>
<dbReference type="Gene3D" id="1.10.510.10">
    <property type="entry name" value="Transferase(Phosphotransferase) domain 1"/>
    <property type="match status" value="1"/>
</dbReference>
<dbReference type="PANTHER" id="PTHR24359:SF37">
    <property type="entry name" value="PROTEIN KINASE DOMAIN-CONTAINING PROTEIN"/>
    <property type="match status" value="1"/>
</dbReference>
<dbReference type="Pfam" id="PF00069">
    <property type="entry name" value="Pkinase"/>
    <property type="match status" value="1"/>
</dbReference>
<dbReference type="PANTHER" id="PTHR24359">
    <property type="entry name" value="SERINE/THREONINE-PROTEIN KINASE SBK1"/>
    <property type="match status" value="1"/>
</dbReference>
<accession>A0AAJ0HTP6</accession>
<organism evidence="3 4">
    <name type="scientific">Lasiosphaeria hispida</name>
    <dbReference type="NCBI Taxonomy" id="260671"/>
    <lineage>
        <taxon>Eukaryota</taxon>
        <taxon>Fungi</taxon>
        <taxon>Dikarya</taxon>
        <taxon>Ascomycota</taxon>
        <taxon>Pezizomycotina</taxon>
        <taxon>Sordariomycetes</taxon>
        <taxon>Sordariomycetidae</taxon>
        <taxon>Sordariales</taxon>
        <taxon>Lasiosphaeriaceae</taxon>
        <taxon>Lasiosphaeria</taxon>
    </lineage>
</organism>
<feature type="region of interest" description="Disordered" evidence="1">
    <location>
        <begin position="896"/>
        <end position="924"/>
    </location>
</feature>
<feature type="region of interest" description="Disordered" evidence="1">
    <location>
        <begin position="272"/>
        <end position="314"/>
    </location>
</feature>
<dbReference type="InterPro" id="IPR000719">
    <property type="entry name" value="Prot_kinase_dom"/>
</dbReference>
<evidence type="ECO:0000313" key="4">
    <source>
        <dbReference type="Proteomes" id="UP001275084"/>
    </source>
</evidence>
<dbReference type="GO" id="GO:0004674">
    <property type="term" value="F:protein serine/threonine kinase activity"/>
    <property type="evidence" value="ECO:0007669"/>
    <property type="project" value="TreeGrafter"/>
</dbReference>
<reference evidence="3" key="1">
    <citation type="journal article" date="2023" name="Mol. Phylogenet. Evol.">
        <title>Genome-scale phylogeny and comparative genomics of the fungal order Sordariales.</title>
        <authorList>
            <person name="Hensen N."/>
            <person name="Bonometti L."/>
            <person name="Westerberg I."/>
            <person name="Brannstrom I.O."/>
            <person name="Guillou S."/>
            <person name="Cros-Aarteil S."/>
            <person name="Calhoun S."/>
            <person name="Haridas S."/>
            <person name="Kuo A."/>
            <person name="Mondo S."/>
            <person name="Pangilinan J."/>
            <person name="Riley R."/>
            <person name="LaButti K."/>
            <person name="Andreopoulos B."/>
            <person name="Lipzen A."/>
            <person name="Chen C."/>
            <person name="Yan M."/>
            <person name="Daum C."/>
            <person name="Ng V."/>
            <person name="Clum A."/>
            <person name="Steindorff A."/>
            <person name="Ohm R.A."/>
            <person name="Martin F."/>
            <person name="Silar P."/>
            <person name="Natvig D.O."/>
            <person name="Lalanne C."/>
            <person name="Gautier V."/>
            <person name="Ament-Velasquez S.L."/>
            <person name="Kruys A."/>
            <person name="Hutchinson M.I."/>
            <person name="Powell A.J."/>
            <person name="Barry K."/>
            <person name="Miller A.N."/>
            <person name="Grigoriev I.V."/>
            <person name="Debuchy R."/>
            <person name="Gladieux P."/>
            <person name="Hiltunen Thoren M."/>
            <person name="Johannesson H."/>
        </authorList>
    </citation>
    <scope>NUCLEOTIDE SEQUENCE</scope>
    <source>
        <strain evidence="3">CBS 955.72</strain>
    </source>
</reference>
<feature type="region of interest" description="Disordered" evidence="1">
    <location>
        <begin position="152"/>
        <end position="252"/>
    </location>
</feature>
<reference evidence="3" key="2">
    <citation type="submission" date="2023-06" db="EMBL/GenBank/DDBJ databases">
        <authorList>
            <consortium name="Lawrence Berkeley National Laboratory"/>
            <person name="Haridas S."/>
            <person name="Hensen N."/>
            <person name="Bonometti L."/>
            <person name="Westerberg I."/>
            <person name="Brannstrom I.O."/>
            <person name="Guillou S."/>
            <person name="Cros-Aarteil S."/>
            <person name="Calhoun S."/>
            <person name="Kuo A."/>
            <person name="Mondo S."/>
            <person name="Pangilinan J."/>
            <person name="Riley R."/>
            <person name="Labutti K."/>
            <person name="Andreopoulos B."/>
            <person name="Lipzen A."/>
            <person name="Chen C."/>
            <person name="Yanf M."/>
            <person name="Daum C."/>
            <person name="Ng V."/>
            <person name="Clum A."/>
            <person name="Steindorff A."/>
            <person name="Ohm R."/>
            <person name="Martin F."/>
            <person name="Silar P."/>
            <person name="Natvig D."/>
            <person name="Lalanne C."/>
            <person name="Gautier V."/>
            <person name="Ament-Velasquez S.L."/>
            <person name="Kruys A."/>
            <person name="Hutchinson M.I."/>
            <person name="Powell A.J."/>
            <person name="Barry K."/>
            <person name="Miller A.N."/>
            <person name="Grigoriev I.V."/>
            <person name="Debuchy R."/>
            <person name="Gladieux P."/>
            <person name="Thoren M.H."/>
            <person name="Johannesson H."/>
        </authorList>
    </citation>
    <scope>NUCLEOTIDE SEQUENCE</scope>
    <source>
        <strain evidence="3">CBS 955.72</strain>
    </source>
</reference>
<evidence type="ECO:0000313" key="3">
    <source>
        <dbReference type="EMBL" id="KAK3362558.1"/>
    </source>
</evidence>
<sequence length="1166" mass="128993">MEIAGLTLGTVAIVDPFIKAIRGLRQIYDAIHATPEVLDRLEQDGRTIGLYINCVEEAIGQDPSGYPDKFICWLQDEKKLLERSTAQIEDYARRIQQRSQSAPLVHSMKTVFDVTDISKVQEQLSHSISVIGHMMVICKKDSFDSRMAALRGEKSKRLRAQTSSSLAGQEESLCNVSSSLDESGGGGGEEPRPFQEELKRSKPYRRVALKELFSPSHRNEGYSSSSAPTHPSESSQRGQIQPPKDGVQPQMDSSTAISTTLLPLTLSTHSLSLQAPSSSTPRNTMGDTASFPTGMTSQTGDSSSPSEHENRQSCVPVRVEVEGLGIRGTELGRNGNDVDIDAVIAVIQSLRVEILTTAGIDTAESSTRSKDKGITAYKATDASEVCERWPLSGHFLAGAFEQVDEGKYARFEVFEIFALRQEEEEPQVTSTLLDVRAPRNRKGKGRASLPFPSIETVFRMHWHCPLGAEAQPLLLKGSSTAVTWSLKWFARSFIIQEMAYAVMPDGPEWQQRQYVAKGGSSDVWRVKGSSSHHAHFRDPGPFALKVLKPGHEHTFRRELEALKRLAPTNHPHIVTLLMAYERKGTCHLLFPWADGSLSTFWQSTSMEPTSIKRSLEFGRWMASQCHGIAEGLEAIHSYKRGDNRYGRHGDLKPENILWYKSGSNSSSSSDKLGRLVISDFGLAEFPSTDETTKKPRKERGATLAYAPPEFNRLESDSSMSYDIWSLGCIYLEFVTWLVSGWKGVRSFYQERLKDGWGPGPGGIVHHDKSAGLHPSLSDQISRIRAILDGRRRQPGEELRIGIGLPDLLSEYCDVVERCLSLRPIDRPVAKEVAECLRTISEKMKGIISGESTPESLPTKIPLIKLEHDISTESSLFVGATSTLELAGEPVTPEMSHAESVHPRSTPHPLVVSKKGSPFPPYSSDGRERELSVAAGKPYFDFAKILPELGVDIDGSGRHDYRAHRNPVHSLELKRFSALGAFPVLGKLRFLSPARHEPLDLSVIISPDHTASFVYADTLRLLGLDLTTLKHELAADHALVKWLPRPGGECSNLLEQSIDLTTCEVSNLSGYLSDRLLRLIGPVGGEGGRRQPDRWAVLLAVLLAIDPCINPASRPRKILSLILQYSHERRQKKGYNHEKKLNSVQGEALKFALDRHGGSTGDREKVT</sequence>
<dbReference type="EMBL" id="JAUIQD010000001">
    <property type="protein sequence ID" value="KAK3362558.1"/>
    <property type="molecule type" value="Genomic_DNA"/>
</dbReference>
<feature type="compositionally biased region" description="Polar residues" evidence="1">
    <location>
        <begin position="274"/>
        <end position="305"/>
    </location>
</feature>
<proteinExistence type="predicted"/>
<evidence type="ECO:0000259" key="2">
    <source>
        <dbReference type="PROSITE" id="PS50011"/>
    </source>
</evidence>
<comment type="caution">
    <text evidence="3">The sequence shown here is derived from an EMBL/GenBank/DDBJ whole genome shotgun (WGS) entry which is preliminary data.</text>
</comment>
<dbReference type="Proteomes" id="UP001275084">
    <property type="component" value="Unassembled WGS sequence"/>
</dbReference>
<protein>
    <recommendedName>
        <fullName evidence="2">Protein kinase domain-containing protein</fullName>
    </recommendedName>
</protein>
<dbReference type="CDD" id="cd00180">
    <property type="entry name" value="PKc"/>
    <property type="match status" value="1"/>
</dbReference>
<feature type="compositionally biased region" description="Polar residues" evidence="1">
    <location>
        <begin position="160"/>
        <end position="176"/>
    </location>
</feature>